<evidence type="ECO:0000256" key="2">
    <source>
        <dbReference type="SAM" id="Phobius"/>
    </source>
</evidence>
<proteinExistence type="predicted"/>
<feature type="region of interest" description="Disordered" evidence="1">
    <location>
        <begin position="274"/>
        <end position="307"/>
    </location>
</feature>
<gene>
    <name evidence="3" type="ORF">BGZ80_004885</name>
</gene>
<feature type="transmembrane region" description="Helical" evidence="2">
    <location>
        <begin position="6"/>
        <end position="23"/>
    </location>
</feature>
<keyword evidence="2" id="KW-0812">Transmembrane</keyword>
<reference evidence="3" key="1">
    <citation type="journal article" date="2020" name="Fungal Divers.">
        <title>Resolving the Mortierellaceae phylogeny through synthesis of multi-gene phylogenetics and phylogenomics.</title>
        <authorList>
            <person name="Vandepol N."/>
            <person name="Liber J."/>
            <person name="Desiro A."/>
            <person name="Na H."/>
            <person name="Kennedy M."/>
            <person name="Barry K."/>
            <person name="Grigoriev I.V."/>
            <person name="Miller A.N."/>
            <person name="O'Donnell K."/>
            <person name="Stajich J.E."/>
            <person name="Bonito G."/>
        </authorList>
    </citation>
    <scope>NUCLEOTIDE SEQUENCE</scope>
    <source>
        <strain evidence="3">NRRL 2769</strain>
    </source>
</reference>
<comment type="caution">
    <text evidence="3">The sequence shown here is derived from an EMBL/GenBank/DDBJ whole genome shotgun (WGS) entry which is preliminary data.</text>
</comment>
<feature type="non-terminal residue" evidence="3">
    <location>
        <position position="533"/>
    </location>
</feature>
<dbReference type="Proteomes" id="UP000703661">
    <property type="component" value="Unassembled WGS sequence"/>
</dbReference>
<keyword evidence="4" id="KW-1185">Reference proteome</keyword>
<evidence type="ECO:0000313" key="3">
    <source>
        <dbReference type="EMBL" id="KAG0007259.1"/>
    </source>
</evidence>
<dbReference type="EMBL" id="JAAAID010002444">
    <property type="protein sequence ID" value="KAG0007259.1"/>
    <property type="molecule type" value="Genomic_DNA"/>
</dbReference>
<feature type="compositionally biased region" description="Low complexity" evidence="1">
    <location>
        <begin position="492"/>
        <end position="501"/>
    </location>
</feature>
<sequence>MTTEAVIYVSLALVLLTRIYVFISPPEFLEEHKDRRYHEFHLYRQYHLHKQYDKSEFNQKRLSEDQNDDTSSLHSSSSTPNTRRRPSEGEPFLDSLHHPSDELILLGSEPGAHPFPLRRLSIHSLSRLDPLDIPSPTSASTTPLSSKEGGRGLWSRILGTSEPASVPNYLSLDVSEVHYNGSLKEFDNDPEVQASIQGLKSGVKDMTKECPTMTMVWECGRWCCLEGRTLYILRALEWKGQVRVRVLVDKDPVTLAVTEDYWKAAGMTSEFAPSTPLMSSTSLTPMTTSPTTPDTLHPASWNLEGDDSAKKAHDNYIQLAAAAMDSSAVAYGPSLTNGTAQELLANEPQARISLSTAGGLSLPASPTGHDADDEDDQGDDDDCEVESDGYLEDDENDENDEEDIEKSVEALSLDPNQRNAVTPDYSERQKLTTGGQPRPNLFRPMSQRSKLTAIPSSPPSPIQVPNPGRNISFDPVISSQRNGPGSIGAVRQQQQQQQQQQRHYRERRISIPEFMLPPPLKDERAYLIIDPSL</sequence>
<feature type="compositionally biased region" description="Low complexity" evidence="1">
    <location>
        <begin position="72"/>
        <end position="81"/>
    </location>
</feature>
<feature type="region of interest" description="Disordered" evidence="1">
    <location>
        <begin position="357"/>
        <end position="507"/>
    </location>
</feature>
<evidence type="ECO:0000256" key="1">
    <source>
        <dbReference type="SAM" id="MobiDB-lite"/>
    </source>
</evidence>
<name>A0A9P6MMU1_9FUNG</name>
<organism evidence="3 4">
    <name type="scientific">Entomortierella chlamydospora</name>
    <dbReference type="NCBI Taxonomy" id="101097"/>
    <lineage>
        <taxon>Eukaryota</taxon>
        <taxon>Fungi</taxon>
        <taxon>Fungi incertae sedis</taxon>
        <taxon>Mucoromycota</taxon>
        <taxon>Mortierellomycotina</taxon>
        <taxon>Mortierellomycetes</taxon>
        <taxon>Mortierellales</taxon>
        <taxon>Mortierellaceae</taxon>
        <taxon>Entomortierella</taxon>
    </lineage>
</organism>
<feature type="region of interest" description="Disordered" evidence="1">
    <location>
        <begin position="60"/>
        <end position="94"/>
    </location>
</feature>
<protein>
    <submittedName>
        <fullName evidence="3">Uncharacterized protein</fullName>
    </submittedName>
</protein>
<keyword evidence="2" id="KW-1133">Transmembrane helix</keyword>
<evidence type="ECO:0000313" key="4">
    <source>
        <dbReference type="Proteomes" id="UP000703661"/>
    </source>
</evidence>
<accession>A0A9P6MMU1</accession>
<keyword evidence="2" id="KW-0472">Membrane</keyword>
<feature type="compositionally biased region" description="Low complexity" evidence="1">
    <location>
        <begin position="274"/>
        <end position="293"/>
    </location>
</feature>
<feature type="compositionally biased region" description="Acidic residues" evidence="1">
    <location>
        <begin position="371"/>
        <end position="404"/>
    </location>
</feature>
<dbReference type="AlphaFoldDB" id="A0A9P6MMU1"/>